<evidence type="ECO:0000313" key="7">
    <source>
        <dbReference type="EMBL" id="KAK7314664.1"/>
    </source>
</evidence>
<comment type="subcellular location">
    <subcellularLocation>
        <location evidence="1">Membrane</location>
        <topology evidence="1">Single-pass membrane protein</topology>
    </subcellularLocation>
</comment>
<evidence type="ECO:0000256" key="5">
    <source>
        <dbReference type="SAM" id="Phobius"/>
    </source>
</evidence>
<keyword evidence="3 5" id="KW-1133">Transmembrane helix</keyword>
<evidence type="ECO:0000256" key="4">
    <source>
        <dbReference type="ARBA" id="ARBA00023136"/>
    </source>
</evidence>
<dbReference type="EMBL" id="JAYMYQ010000008">
    <property type="protein sequence ID" value="KAK7314664.1"/>
    <property type="molecule type" value="Genomic_DNA"/>
</dbReference>
<dbReference type="PANTHER" id="PTHR31415:SF59">
    <property type="entry name" value="HARPIN-INDUCED 1"/>
    <property type="match status" value="1"/>
</dbReference>
<evidence type="ECO:0000256" key="1">
    <source>
        <dbReference type="ARBA" id="ARBA00004167"/>
    </source>
</evidence>
<feature type="transmembrane region" description="Helical" evidence="5">
    <location>
        <begin position="12"/>
        <end position="34"/>
    </location>
</feature>
<dbReference type="Pfam" id="PF03168">
    <property type="entry name" value="LEA_2"/>
    <property type="match status" value="1"/>
</dbReference>
<name>A0AAN9KF49_CANGL</name>
<keyword evidence="8" id="KW-1185">Reference proteome</keyword>
<evidence type="ECO:0000259" key="6">
    <source>
        <dbReference type="Pfam" id="PF03168"/>
    </source>
</evidence>
<dbReference type="GO" id="GO:0005886">
    <property type="term" value="C:plasma membrane"/>
    <property type="evidence" value="ECO:0007669"/>
    <property type="project" value="TreeGrafter"/>
</dbReference>
<evidence type="ECO:0000256" key="2">
    <source>
        <dbReference type="ARBA" id="ARBA00022692"/>
    </source>
</evidence>
<dbReference type="InterPro" id="IPR004864">
    <property type="entry name" value="LEA_2"/>
</dbReference>
<dbReference type="PANTHER" id="PTHR31415">
    <property type="entry name" value="OS05G0367900 PROTEIN"/>
    <property type="match status" value="1"/>
</dbReference>
<keyword evidence="4 5" id="KW-0472">Membrane</keyword>
<dbReference type="AlphaFoldDB" id="A0AAN9KF49"/>
<dbReference type="GO" id="GO:0009506">
    <property type="term" value="C:plasmodesma"/>
    <property type="evidence" value="ECO:0007669"/>
    <property type="project" value="TreeGrafter"/>
</dbReference>
<keyword evidence="2 5" id="KW-0812">Transmembrane</keyword>
<comment type="caution">
    <text evidence="7">The sequence shown here is derived from an EMBL/GenBank/DDBJ whole genome shotgun (WGS) entry which is preliminary data.</text>
</comment>
<dbReference type="InterPro" id="IPR044839">
    <property type="entry name" value="NDR1-like"/>
</dbReference>
<gene>
    <name evidence="7" type="ORF">VNO77_33191</name>
</gene>
<organism evidence="7 8">
    <name type="scientific">Canavalia gladiata</name>
    <name type="common">Sword bean</name>
    <name type="synonym">Dolichos gladiatus</name>
    <dbReference type="NCBI Taxonomy" id="3824"/>
    <lineage>
        <taxon>Eukaryota</taxon>
        <taxon>Viridiplantae</taxon>
        <taxon>Streptophyta</taxon>
        <taxon>Embryophyta</taxon>
        <taxon>Tracheophyta</taxon>
        <taxon>Spermatophyta</taxon>
        <taxon>Magnoliopsida</taxon>
        <taxon>eudicotyledons</taxon>
        <taxon>Gunneridae</taxon>
        <taxon>Pentapetalae</taxon>
        <taxon>rosids</taxon>
        <taxon>fabids</taxon>
        <taxon>Fabales</taxon>
        <taxon>Fabaceae</taxon>
        <taxon>Papilionoideae</taxon>
        <taxon>50 kb inversion clade</taxon>
        <taxon>NPAAA clade</taxon>
        <taxon>indigoferoid/millettioid clade</taxon>
        <taxon>Phaseoleae</taxon>
        <taxon>Canavalia</taxon>
    </lineage>
</organism>
<protein>
    <recommendedName>
        <fullName evidence="6">Late embryogenesis abundant protein LEA-2 subgroup domain-containing protein</fullName>
    </recommendedName>
</protein>
<proteinExistence type="predicted"/>
<dbReference type="GO" id="GO:0098542">
    <property type="term" value="P:defense response to other organism"/>
    <property type="evidence" value="ECO:0007669"/>
    <property type="project" value="InterPro"/>
</dbReference>
<accession>A0AAN9KF49</accession>
<evidence type="ECO:0000256" key="3">
    <source>
        <dbReference type="ARBA" id="ARBA00022989"/>
    </source>
</evidence>
<dbReference type="Proteomes" id="UP001367508">
    <property type="component" value="Unassembled WGS sequence"/>
</dbReference>
<sequence>MCCKPRSTFCCIYCTFYTLMIIFFLSVIIFWIIISPSNVKFHITEASLTQFNLTNNNTLYYNLKVNITVRNPNNNIIVYYRRIKAIAWYKDNDFGWVSLTPFDQGHKNTTFLQVEFKGQSVIKLKAQQLGEYKEETSVGIYNDLAVDLDLRIRAKYGRFKSSRFNPPIVQCRRLKVPLISNGKTPTPFSVTKCKSGSFFVDRDANAGRA</sequence>
<reference evidence="7 8" key="1">
    <citation type="submission" date="2024-01" db="EMBL/GenBank/DDBJ databases">
        <title>The genomes of 5 underutilized Papilionoideae crops provide insights into root nodulation and disease resistanc.</title>
        <authorList>
            <person name="Jiang F."/>
        </authorList>
    </citation>
    <scope>NUCLEOTIDE SEQUENCE [LARGE SCALE GENOMIC DNA]</scope>
    <source>
        <strain evidence="7">LVBAO_FW01</strain>
        <tissue evidence="7">Leaves</tissue>
    </source>
</reference>
<feature type="domain" description="Late embryogenesis abundant protein LEA-2 subgroup" evidence="6">
    <location>
        <begin position="67"/>
        <end position="163"/>
    </location>
</feature>
<evidence type="ECO:0000313" key="8">
    <source>
        <dbReference type="Proteomes" id="UP001367508"/>
    </source>
</evidence>